<dbReference type="Proteomes" id="UP000617355">
    <property type="component" value="Unassembled WGS sequence"/>
</dbReference>
<dbReference type="Pfam" id="PF08239">
    <property type="entry name" value="SH3_3"/>
    <property type="match status" value="1"/>
</dbReference>
<dbReference type="InterPro" id="IPR003646">
    <property type="entry name" value="SH3-like_bac-type"/>
</dbReference>
<dbReference type="RefSeq" id="WP_188529388.1">
    <property type="nucleotide sequence ID" value="NZ_BMGI01000005.1"/>
</dbReference>
<evidence type="ECO:0000313" key="4">
    <source>
        <dbReference type="Proteomes" id="UP000617355"/>
    </source>
</evidence>
<sequence length="303" mass="31540">MKPIRKILATLAGAALGLIVAALPALAVDATATTWLNVRAGPGATNPVVDTLYPGEAVSVEECESNGWCRIDHSGPDGWVNASYLEPVTEGGGALEPDCRFQLTLGPGGPTFSIVCDGDGGGGGGGGVLPPTGPDRACFFDGPNFTGDSFCRDVGIYLSLPPVANDRITSVRLEGNAKVRLCENANMGPFCRDVTSDESHLGQYLNNKVSSLRVYTGSLPALKQACFFDLPGYTGDYFCMRPGRIDVLPPAANDRATSVALFGGAQATLCVDTNLAGYCRTMNANVPVLGAFLNNKGSSVLVE</sequence>
<feature type="domain" description="SH3b" evidence="2">
    <location>
        <begin position="27"/>
        <end position="89"/>
    </location>
</feature>
<accession>A0ABQ1QT41</accession>
<organism evidence="3 4">
    <name type="scientific">Sinisalibacter lacisalsi</name>
    <dbReference type="NCBI Taxonomy" id="1526570"/>
    <lineage>
        <taxon>Bacteria</taxon>
        <taxon>Pseudomonadati</taxon>
        <taxon>Pseudomonadota</taxon>
        <taxon>Alphaproteobacteria</taxon>
        <taxon>Rhodobacterales</taxon>
        <taxon>Roseobacteraceae</taxon>
        <taxon>Sinisalibacter</taxon>
    </lineage>
</organism>
<dbReference type="PROSITE" id="PS51781">
    <property type="entry name" value="SH3B"/>
    <property type="match status" value="1"/>
</dbReference>
<dbReference type="Gene3D" id="2.30.30.40">
    <property type="entry name" value="SH3 Domains"/>
    <property type="match status" value="1"/>
</dbReference>
<dbReference type="SUPFAM" id="SSF49695">
    <property type="entry name" value="gamma-Crystallin-like"/>
    <property type="match status" value="2"/>
</dbReference>
<dbReference type="SMART" id="SM00287">
    <property type="entry name" value="SH3b"/>
    <property type="match status" value="1"/>
</dbReference>
<dbReference type="InterPro" id="IPR011024">
    <property type="entry name" value="G_crystallin-like"/>
</dbReference>
<keyword evidence="1" id="KW-0732">Signal</keyword>
<evidence type="ECO:0000256" key="1">
    <source>
        <dbReference type="SAM" id="SignalP"/>
    </source>
</evidence>
<dbReference type="Gene3D" id="2.60.20.10">
    <property type="entry name" value="Crystallins"/>
    <property type="match status" value="2"/>
</dbReference>
<gene>
    <name evidence="3" type="ORF">GCM10011358_30670</name>
</gene>
<reference evidence="4" key="1">
    <citation type="journal article" date="2019" name="Int. J. Syst. Evol. Microbiol.">
        <title>The Global Catalogue of Microorganisms (GCM) 10K type strain sequencing project: providing services to taxonomists for standard genome sequencing and annotation.</title>
        <authorList>
            <consortium name="The Broad Institute Genomics Platform"/>
            <consortium name="The Broad Institute Genome Sequencing Center for Infectious Disease"/>
            <person name="Wu L."/>
            <person name="Ma J."/>
        </authorList>
    </citation>
    <scope>NUCLEOTIDE SEQUENCE [LARGE SCALE GENOMIC DNA]</scope>
    <source>
        <strain evidence="4">CGMCC 1.12922</strain>
    </source>
</reference>
<comment type="caution">
    <text evidence="3">The sequence shown here is derived from an EMBL/GenBank/DDBJ whole genome shotgun (WGS) entry which is preliminary data.</text>
</comment>
<name>A0ABQ1QT41_9RHOB</name>
<evidence type="ECO:0000313" key="3">
    <source>
        <dbReference type="EMBL" id="GGD44783.1"/>
    </source>
</evidence>
<dbReference type="EMBL" id="BMGI01000005">
    <property type="protein sequence ID" value="GGD44783.1"/>
    <property type="molecule type" value="Genomic_DNA"/>
</dbReference>
<proteinExistence type="predicted"/>
<feature type="signal peptide" evidence="1">
    <location>
        <begin position="1"/>
        <end position="27"/>
    </location>
</feature>
<evidence type="ECO:0000259" key="2">
    <source>
        <dbReference type="PROSITE" id="PS51781"/>
    </source>
</evidence>
<protein>
    <recommendedName>
        <fullName evidence="2">SH3b domain-containing protein</fullName>
    </recommendedName>
</protein>
<feature type="chain" id="PRO_5045242263" description="SH3b domain-containing protein" evidence="1">
    <location>
        <begin position="28"/>
        <end position="303"/>
    </location>
</feature>
<keyword evidence="4" id="KW-1185">Reference proteome</keyword>